<evidence type="ECO:0000313" key="2">
    <source>
        <dbReference type="EMBL" id="VDN12394.1"/>
    </source>
</evidence>
<keyword evidence="3" id="KW-1185">Reference proteome</keyword>
<reference evidence="2 3" key="1">
    <citation type="submission" date="2018-11" db="EMBL/GenBank/DDBJ databases">
        <authorList>
            <consortium name="Pathogen Informatics"/>
        </authorList>
    </citation>
    <scope>NUCLEOTIDE SEQUENCE [LARGE SCALE GENOMIC DNA]</scope>
</reference>
<protein>
    <recommendedName>
        <fullName evidence="1">DUF5725 domain-containing protein</fullName>
    </recommendedName>
</protein>
<gene>
    <name evidence="2" type="ORF">DILT_LOCUS8225</name>
</gene>
<sequence length="179" mass="19934">MLNFEFTEPGEDEADGGAAERCSGNVIGGSGELTNWTPDVLGDKDKAIVVLNPAESREMFVGGDSSVRLPSLFSLRYLVSHNYSGSRQKRPIEPTVMKAVIKQSLMQFGARSSFGDHFAQGKLRDYLNNAFRVMAFRRRRGDRVKSPFWNDAGEPILTLDPPKDFRLNGLIITKVLPVR</sequence>
<accession>A0A3P7L786</accession>
<dbReference type="Pfam" id="PF18992">
    <property type="entry name" value="DUF5725"/>
    <property type="match status" value="1"/>
</dbReference>
<organism evidence="2 3">
    <name type="scientific">Dibothriocephalus latus</name>
    <name type="common">Fish tapeworm</name>
    <name type="synonym">Diphyllobothrium latum</name>
    <dbReference type="NCBI Taxonomy" id="60516"/>
    <lineage>
        <taxon>Eukaryota</taxon>
        <taxon>Metazoa</taxon>
        <taxon>Spiralia</taxon>
        <taxon>Lophotrochozoa</taxon>
        <taxon>Platyhelminthes</taxon>
        <taxon>Cestoda</taxon>
        <taxon>Eucestoda</taxon>
        <taxon>Diphyllobothriidea</taxon>
        <taxon>Diphyllobothriidae</taxon>
        <taxon>Dibothriocephalus</taxon>
    </lineage>
</organism>
<evidence type="ECO:0000313" key="3">
    <source>
        <dbReference type="Proteomes" id="UP000281553"/>
    </source>
</evidence>
<dbReference type="Proteomes" id="UP000281553">
    <property type="component" value="Unassembled WGS sequence"/>
</dbReference>
<proteinExistence type="predicted"/>
<dbReference type="AlphaFoldDB" id="A0A3P7L786"/>
<name>A0A3P7L786_DIBLA</name>
<dbReference type="EMBL" id="UYRU01053777">
    <property type="protein sequence ID" value="VDN12394.1"/>
    <property type="molecule type" value="Genomic_DNA"/>
</dbReference>
<dbReference type="OrthoDB" id="6263655at2759"/>
<evidence type="ECO:0000259" key="1">
    <source>
        <dbReference type="Pfam" id="PF18992"/>
    </source>
</evidence>
<feature type="domain" description="DUF5725" evidence="1">
    <location>
        <begin position="70"/>
        <end position="172"/>
    </location>
</feature>
<dbReference type="InterPro" id="IPR043783">
    <property type="entry name" value="DUF5725"/>
</dbReference>